<evidence type="ECO:0000256" key="4">
    <source>
        <dbReference type="SAM" id="Phobius"/>
    </source>
</evidence>
<evidence type="ECO:0000256" key="2">
    <source>
        <dbReference type="ARBA" id="ARBA00023125"/>
    </source>
</evidence>
<keyword evidence="4" id="KW-1133">Transmembrane helix</keyword>
<dbReference type="SUPFAM" id="SSF46894">
    <property type="entry name" value="C-terminal effector domain of the bipartite response regulators"/>
    <property type="match status" value="1"/>
</dbReference>
<dbReference type="GO" id="GO:0003677">
    <property type="term" value="F:DNA binding"/>
    <property type="evidence" value="ECO:0007669"/>
    <property type="project" value="UniProtKB-KW"/>
</dbReference>
<proteinExistence type="predicted"/>
<evidence type="ECO:0000313" key="6">
    <source>
        <dbReference type="EMBL" id="AWX43904.1"/>
    </source>
</evidence>
<keyword evidence="3" id="KW-0804">Transcription</keyword>
<dbReference type="PANTHER" id="PTHR44688">
    <property type="entry name" value="DNA-BINDING TRANSCRIPTIONAL ACTIVATOR DEVR_DOSR"/>
    <property type="match status" value="1"/>
</dbReference>
<feature type="domain" description="HTH luxR-type" evidence="5">
    <location>
        <begin position="287"/>
        <end position="350"/>
    </location>
</feature>
<dbReference type="AlphaFoldDB" id="A0A2Z4LQS5"/>
<dbReference type="InterPro" id="IPR036388">
    <property type="entry name" value="WH-like_DNA-bd_sf"/>
</dbReference>
<organism evidence="6 7">
    <name type="scientific">Flagellimonas maritima</name>
    <dbReference type="NCBI Taxonomy" id="1383885"/>
    <lineage>
        <taxon>Bacteria</taxon>
        <taxon>Pseudomonadati</taxon>
        <taxon>Bacteroidota</taxon>
        <taxon>Flavobacteriia</taxon>
        <taxon>Flavobacteriales</taxon>
        <taxon>Flavobacteriaceae</taxon>
        <taxon>Flagellimonas</taxon>
    </lineage>
</organism>
<dbReference type="PANTHER" id="PTHR44688:SF16">
    <property type="entry name" value="DNA-BINDING TRANSCRIPTIONAL ACTIVATOR DEVR_DOSR"/>
    <property type="match status" value="1"/>
</dbReference>
<evidence type="ECO:0000259" key="5">
    <source>
        <dbReference type="PROSITE" id="PS50043"/>
    </source>
</evidence>
<dbReference type="KEGG" id="spon:HME9304_00902"/>
<dbReference type="SMART" id="SM00421">
    <property type="entry name" value="HTH_LUXR"/>
    <property type="match status" value="1"/>
</dbReference>
<protein>
    <submittedName>
        <fullName evidence="6">Putative transcriptional regulatory protein YhcZ</fullName>
    </submittedName>
</protein>
<dbReference type="Proteomes" id="UP000248536">
    <property type="component" value="Chromosome"/>
</dbReference>
<dbReference type="PRINTS" id="PR00038">
    <property type="entry name" value="HTHLUXR"/>
</dbReference>
<reference evidence="6 7" key="1">
    <citation type="submission" date="2018-06" db="EMBL/GenBank/DDBJ databases">
        <title>Spongiibacterium sp. HME9304 Genome sequencing and assembly.</title>
        <authorList>
            <person name="Kang H."/>
            <person name="Kim H."/>
            <person name="Joh K."/>
        </authorList>
    </citation>
    <scope>NUCLEOTIDE SEQUENCE [LARGE SCALE GENOMIC DNA]</scope>
    <source>
        <strain evidence="6 7">HME9304</strain>
    </source>
</reference>
<keyword evidence="4" id="KW-0812">Transmembrane</keyword>
<feature type="transmembrane region" description="Helical" evidence="4">
    <location>
        <begin position="255"/>
        <end position="277"/>
    </location>
</feature>
<evidence type="ECO:0000256" key="1">
    <source>
        <dbReference type="ARBA" id="ARBA00023015"/>
    </source>
</evidence>
<keyword evidence="7" id="KW-1185">Reference proteome</keyword>
<dbReference type="Gene3D" id="1.10.10.10">
    <property type="entry name" value="Winged helix-like DNA-binding domain superfamily/Winged helix DNA-binding domain"/>
    <property type="match status" value="1"/>
</dbReference>
<dbReference type="InterPro" id="IPR000792">
    <property type="entry name" value="Tscrpt_reg_LuxR_C"/>
</dbReference>
<dbReference type="InterPro" id="IPR016032">
    <property type="entry name" value="Sig_transdc_resp-reg_C-effctor"/>
</dbReference>
<name>A0A2Z4LQS5_9FLAO</name>
<evidence type="ECO:0000313" key="7">
    <source>
        <dbReference type="Proteomes" id="UP000248536"/>
    </source>
</evidence>
<keyword evidence="1" id="KW-0805">Transcription regulation</keyword>
<keyword evidence="2" id="KW-0238">DNA-binding</keyword>
<dbReference type="PROSITE" id="PS50043">
    <property type="entry name" value="HTH_LUXR_2"/>
    <property type="match status" value="1"/>
</dbReference>
<keyword evidence="4" id="KW-0472">Membrane</keyword>
<evidence type="ECO:0000256" key="3">
    <source>
        <dbReference type="ARBA" id="ARBA00023163"/>
    </source>
</evidence>
<dbReference type="Pfam" id="PF00196">
    <property type="entry name" value="GerE"/>
    <property type="match status" value="1"/>
</dbReference>
<dbReference type="CDD" id="cd06170">
    <property type="entry name" value="LuxR_C_like"/>
    <property type="match status" value="1"/>
</dbReference>
<dbReference type="OrthoDB" id="9807565at2"/>
<dbReference type="RefSeq" id="WP_112377426.1">
    <property type="nucleotide sequence ID" value="NZ_CP030104.1"/>
</dbReference>
<dbReference type="GO" id="GO:0006355">
    <property type="term" value="P:regulation of DNA-templated transcription"/>
    <property type="evidence" value="ECO:0007669"/>
    <property type="project" value="InterPro"/>
</dbReference>
<sequence>MIRTFAFLVLALTIFPISAQYSFSGTVSEENGGKVIYLSLVEDYRKSSRIYLDQIVKKAAVDSTGFFQFKGNNLLNENRIYRIHLDDCLDNADSNHYLGQCSSSESVLFVANNNDVVQFPTSFENQALCTIQSTNPKSSFLLEVESLKEEMIFDFTNYISETNKKLNSRKWFHTLQKFGENTNEPLVELYLFDFLSDKKNETYSFYLNDILKNDYYSNLLERLKNSYPNAIFTQQYEAEIATDKQLATFKGQKSWSWKWTLLILFLISACLNAYLLITKRKNSKAKNKSLVEKLTPQEQKIVAQILQDKSNKEIALAMFVSHSTIKTHINNLYKKLGVSTRGEILKLFKK</sequence>
<dbReference type="EMBL" id="CP030104">
    <property type="protein sequence ID" value="AWX43904.1"/>
    <property type="molecule type" value="Genomic_DNA"/>
</dbReference>
<gene>
    <name evidence="6" type="ORF">HME9304_00902</name>
</gene>
<accession>A0A2Z4LQS5</accession>
<dbReference type="PROSITE" id="PS00622">
    <property type="entry name" value="HTH_LUXR_1"/>
    <property type="match status" value="1"/>
</dbReference>